<proteinExistence type="predicted"/>
<protein>
    <submittedName>
        <fullName evidence="1">Uncharacterized protein</fullName>
    </submittedName>
</protein>
<name>A0ABP8UQZ6_9ACTN</name>
<evidence type="ECO:0000313" key="1">
    <source>
        <dbReference type="EMBL" id="GAA4637781.1"/>
    </source>
</evidence>
<evidence type="ECO:0000313" key="2">
    <source>
        <dbReference type="Proteomes" id="UP001501442"/>
    </source>
</evidence>
<sequence>MDGADVPQHVPDVLRRCVDHDLVADGRQCAGFLPEGGQVAINLVRARWTSHLGAPQVGSIDRDPVLFNEDAGPVRRWETGLRHRYVESASVARGMPPMRVRLGR</sequence>
<gene>
    <name evidence="1" type="ORF">GCM10023196_092980</name>
</gene>
<dbReference type="EMBL" id="BAABHK010000020">
    <property type="protein sequence ID" value="GAA4637781.1"/>
    <property type="molecule type" value="Genomic_DNA"/>
</dbReference>
<dbReference type="Proteomes" id="UP001501442">
    <property type="component" value="Unassembled WGS sequence"/>
</dbReference>
<reference evidence="2" key="1">
    <citation type="journal article" date="2019" name="Int. J. Syst. Evol. Microbiol.">
        <title>The Global Catalogue of Microorganisms (GCM) 10K type strain sequencing project: providing services to taxonomists for standard genome sequencing and annotation.</title>
        <authorList>
            <consortium name="The Broad Institute Genomics Platform"/>
            <consortium name="The Broad Institute Genome Sequencing Center for Infectious Disease"/>
            <person name="Wu L."/>
            <person name="Ma J."/>
        </authorList>
    </citation>
    <scope>NUCLEOTIDE SEQUENCE [LARGE SCALE GENOMIC DNA]</scope>
    <source>
        <strain evidence="2">JCM 17939</strain>
    </source>
</reference>
<keyword evidence="2" id="KW-1185">Reference proteome</keyword>
<organism evidence="1 2">
    <name type="scientific">Actinoallomurus vinaceus</name>
    <dbReference type="NCBI Taxonomy" id="1080074"/>
    <lineage>
        <taxon>Bacteria</taxon>
        <taxon>Bacillati</taxon>
        <taxon>Actinomycetota</taxon>
        <taxon>Actinomycetes</taxon>
        <taxon>Streptosporangiales</taxon>
        <taxon>Thermomonosporaceae</taxon>
        <taxon>Actinoallomurus</taxon>
    </lineage>
</organism>
<comment type="caution">
    <text evidence="1">The sequence shown here is derived from an EMBL/GenBank/DDBJ whole genome shotgun (WGS) entry which is preliminary data.</text>
</comment>
<accession>A0ABP8UQZ6</accession>